<feature type="domain" description="Radical SAM core" evidence="4">
    <location>
        <begin position="54"/>
        <end position="291"/>
    </location>
</feature>
<proteinExistence type="predicted"/>
<evidence type="ECO:0000313" key="6">
    <source>
        <dbReference type="Proteomes" id="UP000188947"/>
    </source>
</evidence>
<keyword evidence="6" id="KW-1185">Reference proteome</keyword>
<reference evidence="5 6" key="1">
    <citation type="submission" date="2016-11" db="EMBL/GenBank/DDBJ databases">
        <title>Genome sequence and comparative genomic analysis of clinical strain Elizabethkingia meningoseptica 61421 PRCM.</title>
        <authorList>
            <person name="Wang M."/>
            <person name="Hu S."/>
            <person name="Cao L."/>
            <person name="Jiang T."/>
            <person name="Zhou Y."/>
            <person name="Ming D."/>
        </authorList>
    </citation>
    <scope>NUCLEOTIDE SEQUENCE [LARGE SCALE GENOMIC DNA]</scope>
    <source>
        <strain evidence="5 6">61421 PRCM</strain>
    </source>
</reference>
<protein>
    <submittedName>
        <fullName evidence="5">Radical SAM protein</fullName>
    </submittedName>
</protein>
<dbReference type="Pfam" id="PF04055">
    <property type="entry name" value="Radical_SAM"/>
    <property type="match status" value="1"/>
</dbReference>
<accession>A0A1V3TXG8</accession>
<dbReference type="GO" id="GO:0046872">
    <property type="term" value="F:metal ion binding"/>
    <property type="evidence" value="ECO:0007669"/>
    <property type="project" value="UniProtKB-KW"/>
</dbReference>
<dbReference type="GO" id="GO:0003824">
    <property type="term" value="F:catalytic activity"/>
    <property type="evidence" value="ECO:0007669"/>
    <property type="project" value="InterPro"/>
</dbReference>
<dbReference type="OrthoDB" id="9785699at2"/>
<dbReference type="PROSITE" id="PS51918">
    <property type="entry name" value="RADICAL_SAM"/>
    <property type="match status" value="1"/>
</dbReference>
<organism evidence="5 6">
    <name type="scientific">Elizabethkingia meningoseptica</name>
    <name type="common">Chryseobacterium meningosepticum</name>
    <dbReference type="NCBI Taxonomy" id="238"/>
    <lineage>
        <taxon>Bacteria</taxon>
        <taxon>Pseudomonadati</taxon>
        <taxon>Bacteroidota</taxon>
        <taxon>Flavobacteriia</taxon>
        <taxon>Flavobacteriales</taxon>
        <taxon>Weeksellaceae</taxon>
        <taxon>Elizabethkingia</taxon>
    </lineage>
</organism>
<dbReference type="InterPro" id="IPR007197">
    <property type="entry name" value="rSAM"/>
</dbReference>
<dbReference type="SFLD" id="SFLDS00029">
    <property type="entry name" value="Radical_SAM"/>
    <property type="match status" value="1"/>
</dbReference>
<dbReference type="RefSeq" id="WP_069215241.1">
    <property type="nucleotide sequence ID" value="NZ_CP016378.1"/>
</dbReference>
<gene>
    <name evidence="5" type="ORF">BMF97_17555</name>
</gene>
<evidence type="ECO:0000256" key="1">
    <source>
        <dbReference type="ARBA" id="ARBA00022723"/>
    </source>
</evidence>
<keyword evidence="1" id="KW-0479">Metal-binding</keyword>
<dbReference type="PANTHER" id="PTHR43432">
    <property type="entry name" value="SLR0285 PROTEIN"/>
    <property type="match status" value="1"/>
</dbReference>
<dbReference type="SMART" id="SM00729">
    <property type="entry name" value="Elp3"/>
    <property type="match status" value="1"/>
</dbReference>
<dbReference type="InterPro" id="IPR058240">
    <property type="entry name" value="rSAM_sf"/>
</dbReference>
<dbReference type="AlphaFoldDB" id="A0A1V3TXG8"/>
<keyword evidence="3" id="KW-0411">Iron-sulfur</keyword>
<dbReference type="Proteomes" id="UP000188947">
    <property type="component" value="Unassembled WGS sequence"/>
</dbReference>
<dbReference type="SUPFAM" id="SSF102114">
    <property type="entry name" value="Radical SAM enzymes"/>
    <property type="match status" value="1"/>
</dbReference>
<dbReference type="InterPro" id="IPR006638">
    <property type="entry name" value="Elp3/MiaA/NifB-like_rSAM"/>
</dbReference>
<dbReference type="EMBL" id="MPOG01000019">
    <property type="protein sequence ID" value="OOH93269.1"/>
    <property type="molecule type" value="Genomic_DNA"/>
</dbReference>
<dbReference type="STRING" id="238.BBD35_05080"/>
<dbReference type="PANTHER" id="PTHR43432:SF3">
    <property type="entry name" value="SLR0285 PROTEIN"/>
    <property type="match status" value="1"/>
</dbReference>
<evidence type="ECO:0000256" key="3">
    <source>
        <dbReference type="ARBA" id="ARBA00023014"/>
    </source>
</evidence>
<dbReference type="InterPro" id="IPR040086">
    <property type="entry name" value="MJ0683-like"/>
</dbReference>
<dbReference type="SFLD" id="SFLDG01084">
    <property type="entry name" value="Uncharacterised_Radical_SAM_Su"/>
    <property type="match status" value="1"/>
</dbReference>
<dbReference type="NCBIfam" id="NF033668">
    <property type="entry name" value="rSAM_PA0069"/>
    <property type="match status" value="1"/>
</dbReference>
<sequence length="347" mass="39666">MITDPIKGQGAQKNVANRFDKYSFDPEEDDAQEVRKTNFTEVFPKTIVNQVKSPDLPMEYSLNPYQGCEHGCSYCFARPTHEYWGYSAGVDFERNIMFKKNAPELLEKFFKKRGYKPMPILVSGNTDCYQPAERKLEITRKLLQLFLDYRHPVNIITKNALVLRDLDILKPLAEQNLVSVAISIPTINEELRRLMEPRTSSSKNKIQAIEQLSRNGIPVHAMIAPVIPGLNSDEILNIMKVTSEAGALSAGASLVRLNDTVEPVFVEWIETSFPDRKDKVLNLIRSMRGGNLGEKRFFNRYEGEGNIAEMIHNTIKIGKRKFFSNRERIVLDTSNFTGSKDQQLRLF</sequence>
<evidence type="ECO:0000313" key="5">
    <source>
        <dbReference type="EMBL" id="OOH93269.1"/>
    </source>
</evidence>
<evidence type="ECO:0000256" key="2">
    <source>
        <dbReference type="ARBA" id="ARBA00023004"/>
    </source>
</evidence>
<dbReference type="GO" id="GO:0051536">
    <property type="term" value="F:iron-sulfur cluster binding"/>
    <property type="evidence" value="ECO:0007669"/>
    <property type="project" value="UniProtKB-KW"/>
</dbReference>
<keyword evidence="2" id="KW-0408">Iron</keyword>
<dbReference type="eggNOG" id="COG1533">
    <property type="taxonomic scope" value="Bacteria"/>
</dbReference>
<name>A0A1V3TXG8_ELIME</name>
<dbReference type="Gene3D" id="3.80.30.30">
    <property type="match status" value="1"/>
</dbReference>
<comment type="caution">
    <text evidence="5">The sequence shown here is derived from an EMBL/GenBank/DDBJ whole genome shotgun (WGS) entry which is preliminary data.</text>
</comment>
<dbReference type="CDD" id="cd01335">
    <property type="entry name" value="Radical_SAM"/>
    <property type="match status" value="1"/>
</dbReference>
<evidence type="ECO:0000259" key="4">
    <source>
        <dbReference type="PROSITE" id="PS51918"/>
    </source>
</evidence>